<reference evidence="1 2" key="1">
    <citation type="submission" date="2024-06" db="EMBL/GenBank/DDBJ databases">
        <title>The Natural Products Discovery Center: Release of the First 8490 Sequenced Strains for Exploring Actinobacteria Biosynthetic Diversity.</title>
        <authorList>
            <person name="Kalkreuter E."/>
            <person name="Kautsar S.A."/>
            <person name="Yang D."/>
            <person name="Bader C.D."/>
            <person name="Teijaro C.N."/>
            <person name="Fluegel L."/>
            <person name="Davis C.M."/>
            <person name="Simpson J.R."/>
            <person name="Lauterbach L."/>
            <person name="Steele A.D."/>
            <person name="Gui C."/>
            <person name="Meng S."/>
            <person name="Li G."/>
            <person name="Viehrig K."/>
            <person name="Ye F."/>
            <person name="Su P."/>
            <person name="Kiefer A.F."/>
            <person name="Nichols A."/>
            <person name="Cepeda A.J."/>
            <person name="Yan W."/>
            <person name="Fan B."/>
            <person name="Jiang Y."/>
            <person name="Adhikari A."/>
            <person name="Zheng C.-J."/>
            <person name="Schuster L."/>
            <person name="Cowan T.M."/>
            <person name="Smanski M.J."/>
            <person name="Chevrette M.G."/>
            <person name="De Carvalho L.P.S."/>
            <person name="Shen B."/>
        </authorList>
    </citation>
    <scope>NUCLEOTIDE SEQUENCE [LARGE SCALE GENOMIC DNA]</scope>
    <source>
        <strain evidence="1 2">NPDC049574</strain>
    </source>
</reference>
<evidence type="ECO:0000313" key="1">
    <source>
        <dbReference type="EMBL" id="MEV4287330.1"/>
    </source>
</evidence>
<comment type="caution">
    <text evidence="1">The sequence shown here is derived from an EMBL/GenBank/DDBJ whole genome shotgun (WGS) entry which is preliminary data.</text>
</comment>
<dbReference type="EMBL" id="JBFARM010000005">
    <property type="protein sequence ID" value="MEV4287330.1"/>
    <property type="molecule type" value="Genomic_DNA"/>
</dbReference>
<sequence>MMTDDELADALEAITVPIGETELRRRQLGVLRGTYPAWDIWQGPDPVRGPWWVAQLRRQVTEHMRRAGVRRRVETSDATELASALAMQVALIHNSRVAP</sequence>
<proteinExistence type="predicted"/>
<dbReference type="RefSeq" id="WP_364450645.1">
    <property type="nucleotide sequence ID" value="NZ_JBFARM010000005.1"/>
</dbReference>
<accession>A0ABV3H4G0</accession>
<dbReference type="Proteomes" id="UP001552427">
    <property type="component" value="Unassembled WGS sequence"/>
</dbReference>
<organism evidence="1 2">
    <name type="scientific">Nonomuraea bangladeshensis</name>
    <dbReference type="NCBI Taxonomy" id="404385"/>
    <lineage>
        <taxon>Bacteria</taxon>
        <taxon>Bacillati</taxon>
        <taxon>Actinomycetota</taxon>
        <taxon>Actinomycetes</taxon>
        <taxon>Streptosporangiales</taxon>
        <taxon>Streptosporangiaceae</taxon>
        <taxon>Nonomuraea</taxon>
    </lineage>
</organism>
<keyword evidence="2" id="KW-1185">Reference proteome</keyword>
<gene>
    <name evidence="1" type="ORF">AB0K40_17640</name>
</gene>
<protein>
    <submittedName>
        <fullName evidence="1">Uncharacterized protein</fullName>
    </submittedName>
</protein>
<evidence type="ECO:0000313" key="2">
    <source>
        <dbReference type="Proteomes" id="UP001552427"/>
    </source>
</evidence>
<name>A0ABV3H4G0_9ACTN</name>